<organism evidence="1 2">
    <name type="scientific">Halobacillus seohaensis</name>
    <dbReference type="NCBI Taxonomy" id="447421"/>
    <lineage>
        <taxon>Bacteria</taxon>
        <taxon>Bacillati</taxon>
        <taxon>Bacillota</taxon>
        <taxon>Bacilli</taxon>
        <taxon>Bacillales</taxon>
        <taxon>Bacillaceae</taxon>
        <taxon>Halobacillus</taxon>
    </lineage>
</organism>
<dbReference type="InterPro" id="IPR025071">
    <property type="entry name" value="DUF3939"/>
</dbReference>
<sequence length="151" mass="18105">MWKKKNKKAVQPSLEVKELSIQDVRKAVHAYADNKPNKVPLSVIIKQDLTIDYDLLSPYIEGIPQKTYYMSRETYEIFEEEDFELAQEIDRVQQAVDLYIQQSEDMPIIDMDPYKRISFFKLERLHLLSERPTRDFYLTDEEFMISYKKPE</sequence>
<reference evidence="2" key="1">
    <citation type="journal article" date="2019" name="Int. J. Syst. Evol. Microbiol.">
        <title>The Global Catalogue of Microorganisms (GCM) 10K type strain sequencing project: providing services to taxonomists for standard genome sequencing and annotation.</title>
        <authorList>
            <consortium name="The Broad Institute Genomics Platform"/>
            <consortium name="The Broad Institute Genome Sequencing Center for Infectious Disease"/>
            <person name="Wu L."/>
            <person name="Ma J."/>
        </authorList>
    </citation>
    <scope>NUCLEOTIDE SEQUENCE [LARGE SCALE GENOMIC DNA]</scope>
    <source>
        <strain evidence="2">CGMCC 4.1621</strain>
    </source>
</reference>
<protein>
    <submittedName>
        <fullName evidence="1">DUF3939 domain-containing protein</fullName>
    </submittedName>
</protein>
<accession>A0ABW2EMI5</accession>
<evidence type="ECO:0000313" key="1">
    <source>
        <dbReference type="EMBL" id="MFC7063552.1"/>
    </source>
</evidence>
<dbReference type="Pfam" id="PF13075">
    <property type="entry name" value="DUF3939"/>
    <property type="match status" value="1"/>
</dbReference>
<comment type="caution">
    <text evidence="1">The sequence shown here is derived from an EMBL/GenBank/DDBJ whole genome shotgun (WGS) entry which is preliminary data.</text>
</comment>
<dbReference type="EMBL" id="JBHSZV010000048">
    <property type="protein sequence ID" value="MFC7063552.1"/>
    <property type="molecule type" value="Genomic_DNA"/>
</dbReference>
<dbReference type="Proteomes" id="UP001596410">
    <property type="component" value="Unassembled WGS sequence"/>
</dbReference>
<keyword evidence="2" id="KW-1185">Reference proteome</keyword>
<proteinExistence type="predicted"/>
<evidence type="ECO:0000313" key="2">
    <source>
        <dbReference type="Proteomes" id="UP001596410"/>
    </source>
</evidence>
<dbReference type="RefSeq" id="WP_204711397.1">
    <property type="nucleotide sequence ID" value="NZ_JBHSZV010000048.1"/>
</dbReference>
<gene>
    <name evidence="1" type="ORF">ACFQIC_17210</name>
</gene>
<name>A0ABW2EMI5_9BACI</name>